<evidence type="ECO:0000256" key="4">
    <source>
        <dbReference type="ARBA" id="ARBA00022723"/>
    </source>
</evidence>
<dbReference type="InterPro" id="IPR003476">
    <property type="entry name" value="Glyco_hydro_42"/>
</dbReference>
<dbReference type="SUPFAM" id="SSF52317">
    <property type="entry name" value="Class I glutamine amidotransferase-like"/>
    <property type="match status" value="1"/>
</dbReference>
<reference evidence="10 11" key="1">
    <citation type="submission" date="2017-06" db="EMBL/GenBank/DDBJ databases">
        <title>Complete genome sequence of Paenibacillus odorifer CBA7130.</title>
        <authorList>
            <person name="Nam Y.-D."/>
            <person name="Kang J."/>
            <person name="Chung W.-H."/>
        </authorList>
    </citation>
    <scope>NUCLEOTIDE SEQUENCE [LARGE SCALE GENOMIC DNA]</scope>
    <source>
        <strain evidence="10 11">CBA7130</strain>
    </source>
</reference>
<dbReference type="Gene3D" id="3.40.50.880">
    <property type="match status" value="1"/>
</dbReference>
<keyword evidence="6" id="KW-0862">Zinc</keyword>
<evidence type="ECO:0000313" key="11">
    <source>
        <dbReference type="Proteomes" id="UP000249163"/>
    </source>
</evidence>
<dbReference type="InterPro" id="IPR013738">
    <property type="entry name" value="Beta_galactosidase_Trimer"/>
</dbReference>
<dbReference type="PANTHER" id="PTHR36447">
    <property type="entry name" value="BETA-GALACTOSIDASE GANA"/>
    <property type="match status" value="1"/>
</dbReference>
<dbReference type="RefSeq" id="WP_111504168.1">
    <property type="nucleotide sequence ID" value="NZ_CP021965.1"/>
</dbReference>
<feature type="domain" description="Beta-galactosidase trimerisation" evidence="9">
    <location>
        <begin position="403"/>
        <end position="615"/>
    </location>
</feature>
<name>A0AAD0KMK0_9BACL</name>
<organism evidence="10 11">
    <name type="scientific">Paenibacillus odorifer</name>
    <dbReference type="NCBI Taxonomy" id="189426"/>
    <lineage>
        <taxon>Bacteria</taxon>
        <taxon>Bacillati</taxon>
        <taxon>Bacillota</taxon>
        <taxon>Bacilli</taxon>
        <taxon>Bacillales</taxon>
        <taxon>Paenibacillaceae</taxon>
        <taxon>Paenibacillus</taxon>
    </lineage>
</organism>
<evidence type="ECO:0000256" key="1">
    <source>
        <dbReference type="ARBA" id="ARBA00001412"/>
    </source>
</evidence>
<sequence>MQDSYSFIPFGFQYYRSPTPFRDQWEQDLSNIAGQGFNCVKYWVQWRASVSKEGTYHFDDIQQLMDIAQRNGLKVILNVIFDVAPAWFYKKYPDSKMVTADGSILEPRAINCRQIGGAPGPCYHHAAAAEEKAKFLAETVKTFKDHPALWVWDLWNEPELTTGIKRKLSFDNQVCYCEQSLWVFQEWLKNKYVTLEALNESWQRTYGSWEEVEAPRGQGVFNDLVDWRLFMSGTLTDELRSRVDIVKSLDLLHPVMAHTVPAPIFNMITAGSDDFKLAEPCDLTGNSLGSSAWSADLLISAAKGKPIINSEIHALPGNTAMKPRQPDLREMKRHILTPLARGITGYLFWQYRPEILGQEAPAWGSVYLDGSPTPWYKDMAHLNKLVQNNKQELMRAKRRGDGIAILFSPQNQVANFAAHDHLDTYNDSLQGVHKLLHELNYKVEFLHETDVNEKTLEQYHCLWMPYPLYLNRKMCDILRQWVEKGGILISECSFGALQAENGCHSYTVPGYGFDQVFGVRETWIHSAENLDHSYHQVAFESRTAIPLRNVMEHSKAEDSAAGDTAHGSYYKSDIELESHVKVLAEFAEDRMPVLTTAAYGNGSAVWFGTLLAAAYWQDGHPGTLQLVQDLLQKELKLQPFVQASVGVRADLSEWEGEKDRGAFLYVHNEGDAAVEAEVTLGIIYTSVEPWFDDGSAEIQPMNLLKPTTTKLTVLVEAGDVQVFRLS</sequence>
<dbReference type="Proteomes" id="UP000249163">
    <property type="component" value="Chromosome"/>
</dbReference>
<dbReference type="Pfam" id="PF02449">
    <property type="entry name" value="Glyco_hydro_42"/>
    <property type="match status" value="1"/>
</dbReference>
<feature type="domain" description="Glycoside hydrolase family 42 N-terminal" evidence="8">
    <location>
        <begin position="22"/>
        <end position="384"/>
    </location>
</feature>
<comment type="similarity">
    <text evidence="2">Belongs to the glycosyl hydrolase 42 family.</text>
</comment>
<dbReference type="InterPro" id="IPR017853">
    <property type="entry name" value="GH"/>
</dbReference>
<evidence type="ECO:0000259" key="9">
    <source>
        <dbReference type="Pfam" id="PF08532"/>
    </source>
</evidence>
<evidence type="ECO:0000256" key="6">
    <source>
        <dbReference type="ARBA" id="ARBA00022833"/>
    </source>
</evidence>
<keyword evidence="7" id="KW-0326">Glycosidase</keyword>
<proteinExistence type="inferred from homology"/>
<evidence type="ECO:0000256" key="3">
    <source>
        <dbReference type="ARBA" id="ARBA00012756"/>
    </source>
</evidence>
<dbReference type="AlphaFoldDB" id="A0AAD0KMK0"/>
<dbReference type="Gene3D" id="3.20.20.80">
    <property type="entry name" value="Glycosidases"/>
    <property type="match status" value="1"/>
</dbReference>
<accession>A0AAD0KMK0</accession>
<comment type="catalytic activity">
    <reaction evidence="1">
        <text>Hydrolysis of terminal non-reducing beta-D-galactose residues in beta-D-galactosides.</text>
        <dbReference type="EC" id="3.2.1.23"/>
    </reaction>
</comment>
<dbReference type="EC" id="3.2.1.23" evidence="3"/>
<dbReference type="PANTHER" id="PTHR36447:SF2">
    <property type="entry name" value="BETA-GALACTOSIDASE YESZ"/>
    <property type="match status" value="1"/>
</dbReference>
<evidence type="ECO:0000259" key="8">
    <source>
        <dbReference type="Pfam" id="PF02449"/>
    </source>
</evidence>
<dbReference type="Pfam" id="PF08532">
    <property type="entry name" value="Glyco_hydro_42M"/>
    <property type="match status" value="1"/>
</dbReference>
<gene>
    <name evidence="10" type="ORF">CD191_15140</name>
</gene>
<evidence type="ECO:0000313" key="10">
    <source>
        <dbReference type="EMBL" id="AWV33842.1"/>
    </source>
</evidence>
<keyword evidence="4" id="KW-0479">Metal-binding</keyword>
<dbReference type="GO" id="GO:0046872">
    <property type="term" value="F:metal ion binding"/>
    <property type="evidence" value="ECO:0007669"/>
    <property type="project" value="UniProtKB-KW"/>
</dbReference>
<keyword evidence="5" id="KW-0378">Hydrolase</keyword>
<protein>
    <recommendedName>
        <fullName evidence="3">beta-galactosidase</fullName>
        <ecNumber evidence="3">3.2.1.23</ecNumber>
    </recommendedName>
</protein>
<dbReference type="GO" id="GO:0005975">
    <property type="term" value="P:carbohydrate metabolic process"/>
    <property type="evidence" value="ECO:0007669"/>
    <property type="project" value="InterPro"/>
</dbReference>
<dbReference type="GO" id="GO:0004565">
    <property type="term" value="F:beta-galactosidase activity"/>
    <property type="evidence" value="ECO:0007669"/>
    <property type="project" value="UniProtKB-EC"/>
</dbReference>
<dbReference type="EMBL" id="CP021965">
    <property type="protein sequence ID" value="AWV33842.1"/>
    <property type="molecule type" value="Genomic_DNA"/>
</dbReference>
<evidence type="ECO:0000256" key="7">
    <source>
        <dbReference type="ARBA" id="ARBA00023295"/>
    </source>
</evidence>
<dbReference type="SUPFAM" id="SSF51445">
    <property type="entry name" value="(Trans)glycosidases"/>
    <property type="match status" value="1"/>
</dbReference>
<dbReference type="GO" id="GO:0009341">
    <property type="term" value="C:beta-galactosidase complex"/>
    <property type="evidence" value="ECO:0007669"/>
    <property type="project" value="InterPro"/>
</dbReference>
<dbReference type="CDD" id="cd03143">
    <property type="entry name" value="A4_beta-galactosidase_middle_domain"/>
    <property type="match status" value="1"/>
</dbReference>
<dbReference type="InterPro" id="IPR013529">
    <property type="entry name" value="Glyco_hydro_42_N"/>
</dbReference>
<dbReference type="InterPro" id="IPR029062">
    <property type="entry name" value="Class_I_gatase-like"/>
</dbReference>
<evidence type="ECO:0000256" key="5">
    <source>
        <dbReference type="ARBA" id="ARBA00022801"/>
    </source>
</evidence>
<evidence type="ECO:0000256" key="2">
    <source>
        <dbReference type="ARBA" id="ARBA00005940"/>
    </source>
</evidence>